<feature type="region of interest" description="Disordered" evidence="3">
    <location>
        <begin position="534"/>
        <end position="556"/>
    </location>
</feature>
<feature type="region of interest" description="Disordered" evidence="3">
    <location>
        <begin position="361"/>
        <end position="385"/>
    </location>
</feature>
<feature type="compositionally biased region" description="Acidic residues" evidence="3">
    <location>
        <begin position="452"/>
        <end position="472"/>
    </location>
</feature>
<feature type="compositionally biased region" description="Polar residues" evidence="3">
    <location>
        <begin position="473"/>
        <end position="483"/>
    </location>
</feature>
<evidence type="ECO:0000256" key="1">
    <source>
        <dbReference type="ARBA" id="ARBA00022614"/>
    </source>
</evidence>
<dbReference type="InterPro" id="IPR003591">
    <property type="entry name" value="Leu-rich_rpt_typical-subtyp"/>
</dbReference>
<evidence type="ECO:0000256" key="3">
    <source>
        <dbReference type="SAM" id="MobiDB-lite"/>
    </source>
</evidence>
<dbReference type="Pfam" id="PF23211">
    <property type="entry name" value="LRR_LRWD1"/>
    <property type="match status" value="1"/>
</dbReference>
<feature type="region of interest" description="Disordered" evidence="3">
    <location>
        <begin position="1665"/>
        <end position="1777"/>
    </location>
</feature>
<proteinExistence type="predicted"/>
<dbReference type="InterPro" id="IPR052574">
    <property type="entry name" value="CDIRP"/>
</dbReference>
<dbReference type="SMART" id="SM00369">
    <property type="entry name" value="LRR_TYP"/>
    <property type="match status" value="6"/>
</dbReference>
<dbReference type="InterPro" id="IPR056363">
    <property type="entry name" value="LRR_LRWD1_dom"/>
</dbReference>
<dbReference type="InterPro" id="IPR001611">
    <property type="entry name" value="Leu-rich_rpt"/>
</dbReference>
<dbReference type="InterPro" id="IPR032675">
    <property type="entry name" value="LRR_dom_sf"/>
</dbReference>
<evidence type="ECO:0000256" key="2">
    <source>
        <dbReference type="ARBA" id="ARBA00022737"/>
    </source>
</evidence>
<reference evidence="5" key="1">
    <citation type="submission" date="2022-06" db="EMBL/GenBank/DDBJ databases">
        <authorList>
            <consortium name="SYNGENTA / RWTH Aachen University"/>
        </authorList>
    </citation>
    <scope>NUCLEOTIDE SEQUENCE</scope>
</reference>
<feature type="compositionally biased region" description="Basic and acidic residues" evidence="3">
    <location>
        <begin position="1711"/>
        <end position="1777"/>
    </location>
</feature>
<dbReference type="GO" id="GO:0061499">
    <property type="term" value="C:outer plaque of mitotic spindle pole body"/>
    <property type="evidence" value="ECO:0007669"/>
    <property type="project" value="TreeGrafter"/>
</dbReference>
<feature type="region of interest" description="Disordered" evidence="3">
    <location>
        <begin position="121"/>
        <end position="279"/>
    </location>
</feature>
<feature type="compositionally biased region" description="Basic and acidic residues" evidence="3">
    <location>
        <begin position="1104"/>
        <end position="1115"/>
    </location>
</feature>
<protein>
    <recommendedName>
        <fullName evidence="4">Leucine-rich repeat and WD repeat-containing protein 1 LRR domain-containing protein</fullName>
    </recommendedName>
</protein>
<feature type="compositionally biased region" description="Polar residues" evidence="3">
    <location>
        <begin position="979"/>
        <end position="995"/>
    </location>
</feature>
<dbReference type="SMART" id="SM00364">
    <property type="entry name" value="LRR_BAC"/>
    <property type="match status" value="6"/>
</dbReference>
<gene>
    <name evidence="5" type="ORF">PPACK8108_LOCUS8140</name>
</gene>
<dbReference type="Proteomes" id="UP001153365">
    <property type="component" value="Unassembled WGS sequence"/>
</dbReference>
<feature type="compositionally biased region" description="Polar residues" evidence="3">
    <location>
        <begin position="1119"/>
        <end position="1131"/>
    </location>
</feature>
<feature type="compositionally biased region" description="Basic and acidic residues" evidence="3">
    <location>
        <begin position="794"/>
        <end position="809"/>
    </location>
</feature>
<keyword evidence="1" id="KW-0433">Leucine-rich repeat</keyword>
<feature type="region of interest" description="Disordered" evidence="3">
    <location>
        <begin position="1"/>
        <end position="91"/>
    </location>
</feature>
<feature type="compositionally biased region" description="Acidic residues" evidence="3">
    <location>
        <begin position="1683"/>
        <end position="1697"/>
    </location>
</feature>
<feature type="compositionally biased region" description="Polar residues" evidence="3">
    <location>
        <begin position="870"/>
        <end position="883"/>
    </location>
</feature>
<feature type="region of interest" description="Disordered" evidence="3">
    <location>
        <begin position="293"/>
        <end position="320"/>
    </location>
</feature>
<evidence type="ECO:0000313" key="6">
    <source>
        <dbReference type="Proteomes" id="UP001153365"/>
    </source>
</evidence>
<dbReference type="PROSITE" id="PS51450">
    <property type="entry name" value="LRR"/>
    <property type="match status" value="4"/>
</dbReference>
<feature type="compositionally biased region" description="Polar residues" evidence="3">
    <location>
        <begin position="56"/>
        <end position="84"/>
    </location>
</feature>
<feature type="compositionally biased region" description="Low complexity" evidence="3">
    <location>
        <begin position="34"/>
        <end position="52"/>
    </location>
</feature>
<feature type="region of interest" description="Disordered" evidence="3">
    <location>
        <begin position="1079"/>
        <end position="1133"/>
    </location>
</feature>
<feature type="region of interest" description="Disordered" evidence="3">
    <location>
        <begin position="440"/>
        <end position="491"/>
    </location>
</feature>
<dbReference type="Gene3D" id="3.80.10.10">
    <property type="entry name" value="Ribonuclease Inhibitor"/>
    <property type="match status" value="3"/>
</dbReference>
<feature type="domain" description="Leucine-rich repeat and WD repeat-containing protein 1 LRR" evidence="4">
    <location>
        <begin position="1259"/>
        <end position="1323"/>
    </location>
</feature>
<evidence type="ECO:0000313" key="5">
    <source>
        <dbReference type="EMBL" id="CAH7673260.1"/>
    </source>
</evidence>
<feature type="compositionally biased region" description="Polar residues" evidence="3">
    <location>
        <begin position="255"/>
        <end position="268"/>
    </location>
</feature>
<feature type="compositionally biased region" description="Polar residues" evidence="3">
    <location>
        <begin position="828"/>
        <end position="841"/>
    </location>
</feature>
<dbReference type="SUPFAM" id="SSF52058">
    <property type="entry name" value="L domain-like"/>
    <property type="match status" value="1"/>
</dbReference>
<dbReference type="GO" id="GO:1902412">
    <property type="term" value="P:regulation of mitotic cytokinesis"/>
    <property type="evidence" value="ECO:0007669"/>
    <property type="project" value="TreeGrafter"/>
</dbReference>
<feature type="compositionally biased region" description="Polar residues" evidence="3">
    <location>
        <begin position="165"/>
        <end position="183"/>
    </location>
</feature>
<name>A0AAV0AWF9_PHAPC</name>
<feature type="compositionally biased region" description="Basic and acidic residues" evidence="3">
    <location>
        <begin position="753"/>
        <end position="780"/>
    </location>
</feature>
<feature type="region of interest" description="Disordered" evidence="3">
    <location>
        <begin position="637"/>
        <end position="656"/>
    </location>
</feature>
<keyword evidence="2" id="KW-0677">Repeat</keyword>
<dbReference type="EMBL" id="CALTRL010001649">
    <property type="protein sequence ID" value="CAH7673260.1"/>
    <property type="molecule type" value="Genomic_DNA"/>
</dbReference>
<dbReference type="PANTHER" id="PTHR47566:SF1">
    <property type="entry name" value="PROTEIN NUD1"/>
    <property type="match status" value="1"/>
</dbReference>
<feature type="compositionally biased region" description="Acidic residues" evidence="3">
    <location>
        <begin position="718"/>
        <end position="737"/>
    </location>
</feature>
<feature type="compositionally biased region" description="Pro residues" evidence="3">
    <location>
        <begin position="218"/>
        <end position="228"/>
    </location>
</feature>
<keyword evidence="6" id="KW-1185">Reference proteome</keyword>
<feature type="compositionally biased region" description="Low complexity" evidence="3">
    <location>
        <begin position="190"/>
        <end position="203"/>
    </location>
</feature>
<evidence type="ECO:0000259" key="4">
    <source>
        <dbReference type="Pfam" id="PF23211"/>
    </source>
</evidence>
<comment type="caution">
    <text evidence="5">The sequence shown here is derived from an EMBL/GenBank/DDBJ whole genome shotgun (WGS) entry which is preliminary data.</text>
</comment>
<dbReference type="GO" id="GO:0031028">
    <property type="term" value="P:septation initiation signaling"/>
    <property type="evidence" value="ECO:0007669"/>
    <property type="project" value="TreeGrafter"/>
</dbReference>
<dbReference type="PANTHER" id="PTHR47566">
    <property type="match status" value="1"/>
</dbReference>
<dbReference type="GO" id="GO:0035591">
    <property type="term" value="F:signaling adaptor activity"/>
    <property type="evidence" value="ECO:0007669"/>
    <property type="project" value="TreeGrafter"/>
</dbReference>
<dbReference type="SMART" id="SM00365">
    <property type="entry name" value="LRR_SD22"/>
    <property type="match status" value="3"/>
</dbReference>
<accession>A0AAV0AWF9</accession>
<sequence>MTRPAWQTDELSQDWVRSNSSNSSSLRGHHRSIRNVSSASSSTSRIPIPSNRNHSGHSSSVLIQRSLPSSQEVINSDPSPTSIVLNDDRSIPDSTPPWLRAAVEGMVNEVLGKRPNELQRMFQRPQSKDEHGVSSASIRMVERSDILAQNSKIKRSSSEGKDQNQRSTQFRFAVPRQNTSLRSLVNLGDTSQQQSQEYSTTRSAENSIVLRDEEDDPFPLPPPPPPHPAYERLEEETEPSSTSMDDASRLEEQPQPGSTTSFPSSNDPPSIPFAQPTPVLDCDNRLQRIRSTPHLARTPQQASIDPDHPTQSDCTTQDHSSRLRHLSRLVDEIEGLSLRSASALLGQYPSLKLKSVLGSPGEEVTDQSSSIGLAHSTPPGMIFGSGINERRRVSDAGRTPFRQVTTNLTKRWNEEKSWKDSFVEPSPYALQSLSLSKRKRNFRRDEGSQISDDVEPEGEGVTEDPGVIEEDTQVGNRSSPYRTSSKRIRLHQDRTPSRTLGAFNNRALKDSVKITNERKCKRRLGLANAHPMVIFRSSGNPRPQTITEHSQTDLPPTQPIVVRDRLAEAKALMDRIRAKPGPLQEDTQNDLSTGDLSCCSDSKVLDPQQEDVVVLQNSFLSNRFSSGVDSLALNAQEKSTKVSVPGGGTDQEVEDDEDDGYEMVNGQEFAVEDRDLSSLTKYDKEEGFDEIFDTDDRGQPMSEEGQGQDPEFTWAIDNDQDCVEGDREESEEDEETMSETGEDHNRAGPYVDHNSHDNNFEESQPRSDAHQFDSVQKRLASDAASSIRQALSDVPHRNHNEGYNRRYDSAGHLTRYDGLGHPLPKRQFATQPVSRESTNRGGSDFNHRFTGSNRLSSVSTAVSTTTSAANPTNKNSLNTTVATTGPEPLSKNHPSGKLGLMTIAPRDVEDLLQNARVGRMVFDSTSGKWVKARSQSENVGLTFELEEFGAEKEVGDSSSDEEDIFKDIESFNSKREGESSSSAVSTGDLKSNNNRIRGRGLDSVRVIEQPTITDHESFKNLSVRSVRKDDRLGTVLVSRKDSNVSNLPKSVLKATDSPTADESNSCLIKHSRSVSFQDGRKNGKIVGLDDDLEESEQTTTTRGKPIEKIKSKSYGDLHQSGQSSVILTSSTKKVRRKASSNNGNISNLLSINNHHTSNTTMMMGTSNGNSLTTGTSECSFGLNYERLIKLISDLEPFEPYWSSIKVIDLSSRRLESVVRLKEILPLLDQIDLHCNQLNYLNGLPESIRMLLVSDNRLNDLSSFGHLKNLERLDLSKNFLTSLQQLVGLKHLRELKIEDNLIEDLSSLNQLDGLIKLSLKGNKLKRIRFDSINWSQLEVLNLDRNQIVEITGLHNLKSLYTLNLDRNQLYSLEIQEPMPSLRVLRLSENRLEKLDVSKLINLRTLYIDNNDLLEIVGAHRLRKLENLSARDQRGSELSLPMRQVRDVRRMYLGGNPLPITFPTCQFYNLIYLELAMCQCEKLPSNLSEQIPNIRTINLNYNFLQDLSPLSNLLRLEKLTVVGSRIKSVDKGLIRLLESLPELELLDLRQNPLTSSFYPPLLLSSSTSTPSKNRTDKRCEKVSNCSTSTISESAPHMNQYQIVTSSSSDWSVIDDRFRKSLPKQFYLRRMTYRSIVMRSCRRLKMFDGIKVGENERKKMTKFLRSLSRKLDSNSHSDSTNHQGGDDDEEEEEEEEEEEDQQRGAGGMMVESAESCRRRQTEKKLLDNESGRKEKSGGVKAKKGDSRRNREDFKTEEDSRRVIRDDESVGKSYSVERSRF</sequence>
<feature type="region of interest" description="Disordered" evidence="3">
    <location>
        <begin position="970"/>
        <end position="995"/>
    </location>
</feature>
<feature type="compositionally biased region" description="Polar residues" evidence="3">
    <location>
        <begin position="537"/>
        <end position="555"/>
    </location>
</feature>
<feature type="compositionally biased region" description="Low complexity" evidence="3">
    <location>
        <begin position="856"/>
        <end position="869"/>
    </location>
</feature>
<feature type="region of interest" description="Disordered" evidence="3">
    <location>
        <begin position="676"/>
        <end position="897"/>
    </location>
</feature>
<feature type="compositionally biased region" description="Basic and acidic residues" evidence="3">
    <location>
        <begin position="676"/>
        <end position="685"/>
    </location>
</feature>
<organism evidence="5 6">
    <name type="scientific">Phakopsora pachyrhizi</name>
    <name type="common">Asian soybean rust disease fungus</name>
    <dbReference type="NCBI Taxonomy" id="170000"/>
    <lineage>
        <taxon>Eukaryota</taxon>
        <taxon>Fungi</taxon>
        <taxon>Dikarya</taxon>
        <taxon>Basidiomycota</taxon>
        <taxon>Pucciniomycotina</taxon>
        <taxon>Pucciniomycetes</taxon>
        <taxon>Pucciniales</taxon>
        <taxon>Phakopsoraceae</taxon>
        <taxon>Phakopsora</taxon>
    </lineage>
</organism>